<organism evidence="3 4">
    <name type="scientific">Thanatephorus cucumeris (strain AG1-IB / isolate 7/3/14)</name>
    <name type="common">Lettuce bottom rot fungus</name>
    <name type="synonym">Rhizoctonia solani</name>
    <dbReference type="NCBI Taxonomy" id="1108050"/>
    <lineage>
        <taxon>Eukaryota</taxon>
        <taxon>Fungi</taxon>
        <taxon>Dikarya</taxon>
        <taxon>Basidiomycota</taxon>
        <taxon>Agaricomycotina</taxon>
        <taxon>Agaricomycetes</taxon>
        <taxon>Cantharellales</taxon>
        <taxon>Ceratobasidiaceae</taxon>
        <taxon>Rhizoctonia</taxon>
        <taxon>Rhizoctonia solani AG-1</taxon>
    </lineage>
</organism>
<evidence type="ECO:0000256" key="1">
    <source>
        <dbReference type="SAM" id="MobiDB-lite"/>
    </source>
</evidence>
<feature type="compositionally biased region" description="Basic and acidic residues" evidence="1">
    <location>
        <begin position="88"/>
        <end position="112"/>
    </location>
</feature>
<evidence type="ECO:0008006" key="5">
    <source>
        <dbReference type="Google" id="ProtNLM"/>
    </source>
</evidence>
<dbReference type="EMBL" id="CAOJ01005802">
    <property type="protein sequence ID" value="CCO30015.1"/>
    <property type="molecule type" value="Genomic_DNA"/>
</dbReference>
<reference evidence="3 4" key="1">
    <citation type="journal article" date="2013" name="J. Biotechnol.">
        <title>Establishment and interpretation of the genome sequence of the phytopathogenic fungus Rhizoctonia solani AG1-IB isolate 7/3/14.</title>
        <authorList>
            <person name="Wibberg D.W."/>
            <person name="Jelonek L.J."/>
            <person name="Rupp O.R."/>
            <person name="Hennig M.H."/>
            <person name="Eikmeyer F.E."/>
            <person name="Goesmann A.G."/>
            <person name="Hartmann A.H."/>
            <person name="Borriss R.B."/>
            <person name="Grosch R.G."/>
            <person name="Puehler A.P."/>
            <person name="Schlueter A.S."/>
        </authorList>
    </citation>
    <scope>NUCLEOTIDE SEQUENCE [LARGE SCALE GENOMIC DNA]</scope>
    <source>
        <strain evidence="4">AG1-IB / isolate 7/3/14</strain>
    </source>
</reference>
<protein>
    <recommendedName>
        <fullName evidence="5">Secreted protein</fullName>
    </recommendedName>
</protein>
<keyword evidence="2" id="KW-0732">Signal</keyword>
<gene>
    <name evidence="3" type="ORF">BN14_04039</name>
</gene>
<proteinExistence type="predicted"/>
<evidence type="ECO:0000256" key="2">
    <source>
        <dbReference type="SAM" id="SignalP"/>
    </source>
</evidence>
<name>M5BU48_THACB</name>
<evidence type="ECO:0000313" key="4">
    <source>
        <dbReference type="Proteomes" id="UP000012065"/>
    </source>
</evidence>
<feature type="chain" id="PRO_5004063601" description="Secreted protein" evidence="2">
    <location>
        <begin position="19"/>
        <end position="112"/>
    </location>
</feature>
<evidence type="ECO:0000313" key="3">
    <source>
        <dbReference type="EMBL" id="CCO30015.1"/>
    </source>
</evidence>
<feature type="signal peptide" evidence="2">
    <location>
        <begin position="1"/>
        <end position="18"/>
    </location>
</feature>
<dbReference type="AlphaFoldDB" id="M5BU48"/>
<dbReference type="Proteomes" id="UP000012065">
    <property type="component" value="Unassembled WGS sequence"/>
</dbReference>
<dbReference type="HOGENOM" id="CLU_2147578_0_0_1"/>
<sequence length="112" mass="11610">MSAVPLVFIPVSAPLVLTVPIVASDDRIPVVTSDILVPALISDPLVPIVISEPPALMATSDPPVSGVLGPKKSDQLIRPGSGLTVARNEGKEAPESEGREGNDAPDSVNRRE</sequence>
<feature type="region of interest" description="Disordered" evidence="1">
    <location>
        <begin position="59"/>
        <end position="112"/>
    </location>
</feature>
<accession>M5BU48</accession>
<comment type="caution">
    <text evidence="3">The sequence shown here is derived from an EMBL/GenBank/DDBJ whole genome shotgun (WGS) entry which is preliminary data.</text>
</comment>